<dbReference type="Gene3D" id="2.60.40.1460">
    <property type="entry name" value="Integrin domains. Chain A, domain 2"/>
    <property type="match status" value="3"/>
</dbReference>
<dbReference type="SMART" id="SM00327">
    <property type="entry name" value="VWA"/>
    <property type="match status" value="3"/>
</dbReference>
<dbReference type="GO" id="GO:0098609">
    <property type="term" value="P:cell-cell adhesion"/>
    <property type="evidence" value="ECO:0007669"/>
    <property type="project" value="TreeGrafter"/>
</dbReference>
<feature type="repeat" description="FG-GAP" evidence="15">
    <location>
        <begin position="572"/>
        <end position="632"/>
    </location>
</feature>
<feature type="repeat" description="FG-GAP" evidence="15">
    <location>
        <begin position="698"/>
        <end position="758"/>
    </location>
</feature>
<feature type="region of interest" description="Disordered" evidence="17">
    <location>
        <begin position="1271"/>
        <end position="1291"/>
    </location>
</feature>
<dbReference type="PANTHER" id="PTHR23220">
    <property type="entry name" value="INTEGRIN ALPHA"/>
    <property type="match status" value="1"/>
</dbReference>
<reference evidence="19" key="1">
    <citation type="journal article" date="2021" name="Evol. Appl.">
        <title>The genome of the Pyrenean desman and the effects of bottlenecks and inbreeding on the genomic landscape of an endangered species.</title>
        <authorList>
            <person name="Escoda L."/>
            <person name="Castresana J."/>
        </authorList>
    </citation>
    <scope>NUCLEOTIDE SEQUENCE</scope>
    <source>
        <strain evidence="19">IBE-C5619</strain>
    </source>
</reference>
<evidence type="ECO:0000256" key="13">
    <source>
        <dbReference type="ARBA" id="ARBA00023170"/>
    </source>
</evidence>
<dbReference type="PROSITE" id="PS51470">
    <property type="entry name" value="FG_GAP"/>
    <property type="match status" value="12"/>
</dbReference>
<feature type="repeat" description="FG-GAP" evidence="15">
    <location>
        <begin position="2585"/>
        <end position="2636"/>
    </location>
</feature>
<dbReference type="InterPro" id="IPR048633">
    <property type="entry name" value="ITGAX-like_Ig_3"/>
</dbReference>
<dbReference type="Gene3D" id="1.20.5.930">
    <property type="entry name" value="Bicelle-embedded integrin alpha(iib) transmembrane segment"/>
    <property type="match status" value="3"/>
</dbReference>
<organism evidence="19 20">
    <name type="scientific">Galemys pyrenaicus</name>
    <name type="common">Iberian desman</name>
    <name type="synonym">Pyrenean desman</name>
    <dbReference type="NCBI Taxonomy" id="202257"/>
    <lineage>
        <taxon>Eukaryota</taxon>
        <taxon>Metazoa</taxon>
        <taxon>Chordata</taxon>
        <taxon>Craniata</taxon>
        <taxon>Vertebrata</taxon>
        <taxon>Euteleostomi</taxon>
        <taxon>Mammalia</taxon>
        <taxon>Eutheria</taxon>
        <taxon>Laurasiatheria</taxon>
        <taxon>Eulipotyphla</taxon>
        <taxon>Talpidae</taxon>
        <taxon>Galemys</taxon>
    </lineage>
</organism>
<dbReference type="Pfam" id="PF08441">
    <property type="entry name" value="Integrin_A_Ig_1"/>
    <property type="match status" value="3"/>
</dbReference>
<dbReference type="Pfam" id="PF00357">
    <property type="entry name" value="Integrin_alpha"/>
    <property type="match status" value="3"/>
</dbReference>
<keyword evidence="14" id="KW-0325">Glycoprotein</keyword>
<dbReference type="PRINTS" id="PR00453">
    <property type="entry name" value="VWFADOMAIN"/>
</dbReference>
<gene>
    <name evidence="19" type="ORF">J0S82_012965</name>
</gene>
<feature type="repeat" description="FG-GAP" evidence="15">
    <location>
        <begin position="2752"/>
        <end position="2810"/>
    </location>
</feature>
<feature type="repeat" description="FG-GAP" evidence="15">
    <location>
        <begin position="1560"/>
        <end position="1618"/>
    </location>
</feature>
<evidence type="ECO:0000256" key="9">
    <source>
        <dbReference type="ARBA" id="ARBA00022989"/>
    </source>
</evidence>
<evidence type="ECO:0000256" key="6">
    <source>
        <dbReference type="ARBA" id="ARBA00022737"/>
    </source>
</evidence>
<dbReference type="FunFam" id="1.20.5.930:FF:000004">
    <property type="entry name" value="Integrin subunit alpha M"/>
    <property type="match status" value="3"/>
</dbReference>
<dbReference type="InterPro" id="IPR013517">
    <property type="entry name" value="FG-GAP"/>
</dbReference>
<comment type="caution">
    <text evidence="19">The sequence shown here is derived from an EMBL/GenBank/DDBJ whole genome shotgun (WGS) entry which is preliminary data.</text>
</comment>
<name>A0A8J6DLB2_GALPY</name>
<dbReference type="GO" id="GO:0009897">
    <property type="term" value="C:external side of plasma membrane"/>
    <property type="evidence" value="ECO:0007669"/>
    <property type="project" value="TreeGrafter"/>
</dbReference>
<evidence type="ECO:0000256" key="10">
    <source>
        <dbReference type="ARBA" id="ARBA00023037"/>
    </source>
</evidence>
<dbReference type="Pfam" id="PF21520">
    <property type="entry name" value="ITGAX-like_Ig_3"/>
    <property type="match status" value="3"/>
</dbReference>
<feature type="repeat" description="FG-GAP" evidence="15">
    <location>
        <begin position="2689"/>
        <end position="2749"/>
    </location>
</feature>
<accession>A0A8J6DLB2</accession>
<feature type="domain" description="VWFA" evidence="18">
    <location>
        <begin position="1431"/>
        <end position="1625"/>
    </location>
</feature>
<evidence type="ECO:0000259" key="18">
    <source>
        <dbReference type="PROSITE" id="PS50234"/>
    </source>
</evidence>
<evidence type="ECO:0000256" key="12">
    <source>
        <dbReference type="ARBA" id="ARBA00023157"/>
    </source>
</evidence>
<evidence type="ECO:0000313" key="19">
    <source>
        <dbReference type="EMBL" id="KAG8513652.1"/>
    </source>
</evidence>
<feature type="compositionally biased region" description="Low complexity" evidence="17">
    <location>
        <begin position="1272"/>
        <end position="1291"/>
    </location>
</feature>
<feature type="non-terminal residue" evidence="19">
    <location>
        <position position="1"/>
    </location>
</feature>
<feature type="repeat" description="FG-GAP" evidence="15">
    <location>
        <begin position="1302"/>
        <end position="1357"/>
    </location>
</feature>
<dbReference type="InterPro" id="IPR028994">
    <property type="entry name" value="Integrin_alpha_N"/>
</dbReference>
<dbReference type="Gene3D" id="2.130.10.130">
    <property type="entry name" value="Integrin alpha, N-terminal"/>
    <property type="match status" value="4"/>
</dbReference>
<dbReference type="PRINTS" id="PR01185">
    <property type="entry name" value="INTEGRINA"/>
</dbReference>
<dbReference type="SUPFAM" id="SSF69318">
    <property type="entry name" value="Integrin alpha N-terminal domain"/>
    <property type="match status" value="3"/>
</dbReference>
<feature type="transmembrane region" description="Helical" evidence="16">
    <location>
        <begin position="3348"/>
        <end position="3368"/>
    </location>
</feature>
<dbReference type="SUPFAM" id="SSF69179">
    <property type="entry name" value="Integrin domains"/>
    <property type="match status" value="9"/>
</dbReference>
<evidence type="ECO:0000256" key="1">
    <source>
        <dbReference type="ARBA" id="ARBA00004479"/>
    </source>
</evidence>
<keyword evidence="11 16" id="KW-0472">Membrane</keyword>
<dbReference type="PANTHER" id="PTHR23220:SF130">
    <property type="entry name" value="INTEGRIN ALPHA-M"/>
    <property type="match status" value="1"/>
</dbReference>
<dbReference type="GO" id="GO:0008305">
    <property type="term" value="C:integrin complex"/>
    <property type="evidence" value="ECO:0007669"/>
    <property type="project" value="InterPro"/>
</dbReference>
<dbReference type="InterPro" id="IPR032695">
    <property type="entry name" value="Integrin_dom_sf"/>
</dbReference>
<dbReference type="Proteomes" id="UP000700334">
    <property type="component" value="Unassembled WGS sequence"/>
</dbReference>
<dbReference type="GO" id="GO:0007229">
    <property type="term" value="P:integrin-mediated signaling pathway"/>
    <property type="evidence" value="ECO:0007669"/>
    <property type="project" value="UniProtKB-KW"/>
</dbReference>
<dbReference type="CDD" id="cd01469">
    <property type="entry name" value="vWA_integrins_alpha_subunit"/>
    <property type="match status" value="2"/>
</dbReference>
<dbReference type="EMBL" id="JAGFMF010011768">
    <property type="protein sequence ID" value="KAG8513652.1"/>
    <property type="molecule type" value="Genomic_DNA"/>
</dbReference>
<dbReference type="SMART" id="SM00191">
    <property type="entry name" value="Int_alpha"/>
    <property type="match status" value="13"/>
</dbReference>
<dbReference type="OrthoDB" id="5317514at2759"/>
<keyword evidence="10 16" id="KW-0401">Integrin</keyword>
<comment type="similarity">
    <text evidence="2 16">Belongs to the integrin alpha chain family.</text>
</comment>
<keyword evidence="9 16" id="KW-1133">Transmembrane helix</keyword>
<feature type="domain" description="VWFA" evidence="18">
    <location>
        <begin position="265"/>
        <end position="442"/>
    </location>
</feature>
<proteinExistence type="inferred from homology"/>
<evidence type="ECO:0000256" key="5">
    <source>
        <dbReference type="ARBA" id="ARBA00022729"/>
    </source>
</evidence>
<dbReference type="GO" id="GO:0005178">
    <property type="term" value="F:integrin binding"/>
    <property type="evidence" value="ECO:0007669"/>
    <property type="project" value="TreeGrafter"/>
</dbReference>
<evidence type="ECO:0000256" key="8">
    <source>
        <dbReference type="ARBA" id="ARBA00022889"/>
    </source>
</evidence>
<dbReference type="InterPro" id="IPR000413">
    <property type="entry name" value="Integrin_alpha"/>
</dbReference>
<keyword evidence="3 16" id="KW-0812">Transmembrane</keyword>
<dbReference type="InterPro" id="IPR018184">
    <property type="entry name" value="Integrin_alpha_C_CS"/>
</dbReference>
<feature type="repeat" description="FG-GAP" evidence="15">
    <location>
        <begin position="1623"/>
        <end position="1683"/>
    </location>
</feature>
<keyword evidence="7" id="KW-0106">Calcium</keyword>
<dbReference type="SUPFAM" id="SSF53300">
    <property type="entry name" value="vWA-like"/>
    <property type="match status" value="3"/>
</dbReference>
<evidence type="ECO:0000256" key="15">
    <source>
        <dbReference type="PROSITE-ProRule" id="PRU00803"/>
    </source>
</evidence>
<evidence type="ECO:0000256" key="4">
    <source>
        <dbReference type="ARBA" id="ARBA00022723"/>
    </source>
</evidence>
<dbReference type="InterPro" id="IPR002035">
    <property type="entry name" value="VWF_A"/>
</dbReference>
<dbReference type="PROSITE" id="PS00242">
    <property type="entry name" value="INTEGRIN_ALPHA"/>
    <property type="match status" value="3"/>
</dbReference>
<feature type="region of interest" description="Disordered" evidence="17">
    <location>
        <begin position="3388"/>
        <end position="3407"/>
    </location>
</feature>
<dbReference type="PROSITE" id="PS50234">
    <property type="entry name" value="VWFA"/>
    <property type="match status" value="3"/>
</dbReference>
<evidence type="ECO:0000256" key="11">
    <source>
        <dbReference type="ARBA" id="ARBA00023136"/>
    </source>
</evidence>
<dbReference type="Pfam" id="PF00092">
    <property type="entry name" value="VWA"/>
    <property type="match status" value="3"/>
</dbReference>
<feature type="repeat" description="FG-GAP" evidence="15">
    <location>
        <begin position="635"/>
        <end position="693"/>
    </location>
</feature>
<keyword evidence="20" id="KW-1185">Reference proteome</keyword>
<evidence type="ECO:0000256" key="17">
    <source>
        <dbReference type="SAM" id="MobiDB-lite"/>
    </source>
</evidence>
<evidence type="ECO:0000313" key="20">
    <source>
        <dbReference type="Proteomes" id="UP000700334"/>
    </source>
</evidence>
<dbReference type="InterPro" id="IPR036465">
    <property type="entry name" value="vWFA_dom_sf"/>
</dbReference>
<dbReference type="FunFam" id="3.40.50.410:FF:000067">
    <property type="entry name" value="Integrin alpha M"/>
    <property type="match status" value="1"/>
</dbReference>
<keyword evidence="5" id="KW-0732">Signal</keyword>
<feature type="domain" description="VWFA" evidence="18">
    <location>
        <begin position="2396"/>
        <end position="2574"/>
    </location>
</feature>
<dbReference type="FunFam" id="2.130.10.130:FF:000005">
    <property type="entry name" value="Integrin alpha L"/>
    <property type="match status" value="2"/>
</dbReference>
<feature type="repeat" description="FG-GAP" evidence="15">
    <location>
        <begin position="2815"/>
        <end position="2875"/>
    </location>
</feature>
<dbReference type="FunFam" id="2.60.40.1460:FF:000001">
    <property type="entry name" value="Integrin, alpha V"/>
    <property type="match status" value="3"/>
</dbReference>
<feature type="repeat" description="FG-GAP" evidence="15">
    <location>
        <begin position="133"/>
        <end position="190"/>
    </location>
</feature>
<keyword evidence="6" id="KW-0677">Repeat</keyword>
<keyword evidence="8 16" id="KW-0130">Cell adhesion</keyword>
<dbReference type="Gene3D" id="3.40.50.410">
    <property type="entry name" value="von Willebrand factor, type A domain"/>
    <property type="match status" value="2"/>
</dbReference>
<feature type="compositionally biased region" description="Polar residues" evidence="17">
    <location>
        <begin position="3388"/>
        <end position="3400"/>
    </location>
</feature>
<dbReference type="Pfam" id="PF01839">
    <property type="entry name" value="FG-GAP"/>
    <property type="match status" value="5"/>
</dbReference>
<dbReference type="InterPro" id="IPR048285">
    <property type="entry name" value="Integrin_alpha_Ig-like_2"/>
</dbReference>
<evidence type="ECO:0000256" key="3">
    <source>
        <dbReference type="ARBA" id="ARBA00022692"/>
    </source>
</evidence>
<dbReference type="GO" id="GO:0046872">
    <property type="term" value="F:metal ion binding"/>
    <property type="evidence" value="ECO:0007669"/>
    <property type="project" value="UniProtKB-KW"/>
</dbReference>
<feature type="repeat" description="FG-GAP" evidence="15">
    <location>
        <begin position="2267"/>
        <end position="2322"/>
    </location>
</feature>
<evidence type="ECO:0000256" key="2">
    <source>
        <dbReference type="ARBA" id="ARBA00008054"/>
    </source>
</evidence>
<dbReference type="Gene3D" id="2.60.40.1510">
    <property type="entry name" value="ntegrin, alpha v. Chain A, domain 3"/>
    <property type="match status" value="3"/>
</dbReference>
<keyword evidence="13 16" id="KW-0675">Receptor</keyword>
<dbReference type="InterPro" id="IPR013519">
    <property type="entry name" value="Int_alpha_beta-p"/>
</dbReference>
<evidence type="ECO:0000256" key="7">
    <source>
        <dbReference type="ARBA" id="ARBA00022837"/>
    </source>
</evidence>
<evidence type="ECO:0000256" key="16">
    <source>
        <dbReference type="RuleBase" id="RU003762"/>
    </source>
</evidence>
<dbReference type="InterPro" id="IPR013649">
    <property type="entry name" value="Integrin_alpha_Ig-like_1"/>
</dbReference>
<keyword evidence="12" id="KW-1015">Disulfide bond</keyword>
<keyword evidence="4" id="KW-0479">Metal-binding</keyword>
<dbReference type="Pfam" id="PF20805">
    <property type="entry name" value="Integrin_A_Ig_2"/>
    <property type="match status" value="3"/>
</dbReference>
<sequence>GKRLIRTFRPPTTDDGDLCACLDGHVQVDAPGLMHQVYKASVSETLVWWCGAVEWSVAFLKWFIVPKISASSNHDSRDPSVNRCAWAWGALRVPGPSGRPQEDAAGSALRAAETRLASLPCSPPALAGCDAFNLDTENAVIFQEQARGFGQSVVQFDGSRVVVGAPQEIRAANQTGGLYECDYSVGTCKPLGLQVPPEAVNMSLGLSLAAATVPPQLLACGPTVHQVCKENTYLNGFCFLFGSNLLQNPRRFPQTLRKCPQQESDIAFLIDGSGSITPPDFQRMKNFVSTVMDQFQNSRTLYSEDFRKHFTFKDFQKNPDPTSLVAPIEQLFGRTHTATGIRKVVRELFHSSSGARENALKILVVITDGEKFGDPLEYEDVIPEADGKNIIRYVIGVGSAFNSASSRRELNTIASKPSREHVFRVNNFQALTTIQNQLQEKIFAIEASFRLHPEMNLAYKVLLLTGTQTGSSSSFENEMSQEGFSAAITSSGPLLGAVGSFDWSGGAFLHTANGASIFINTTRVDSDMNDAYLGYAVDVILRNRVPSLVLGAPRYQHTGLVVMFRENARVWETKSSIEGSQIGSYFGASLCSVDMNRDGNTDLVLIGAPHYYEQTRGGQVSVCPLPQGRAKWQCVAILRGVQGHPWARFGAALTVLGDVNGDKLTDVAIGAPGEQENRGAVYLFHGTSEQGISPSHSQRITGSQFSPKLQYFGQSLSGGRDLTMDGLMDLAVGAQGHALLLRSRPVLRMEADMVFTPKEVARNAFECRDEVVRNQVAGEVRVCLHIHKSTVDRLGAGAIKSDVIYALALDPGHTHPRAVFEETKSNLRKGRQTLGLSPYCETLKLQLPECVDESVTPIILRLNFSLEGQPLSSFGRLRPVLDVKAERLFTALFPFEKNCGNDSICQDDLSVTFSFLNVDTVVVGDSRDLNVTVTVRNQGEDSYRTQVTFFFPPGLSYRRVSDAQNLRSKRSWRPNCVPGASSGDPKALRSSSCSINHPIFPDNSEAIFNITFDVNPDAALGKRLVLKANITSENNMPRTDKSEFQLELPVKYAIYLVVASQDVSNKYFNFTASEKTSQVIQHQYQFSNLGQRSLPVTVVFWVPVKLNEVAVWDAPQVISEHISSKCSTEQVAPSRSDFLEELQRTSVLNCSVAVCQKIQCDIPSFGTQEGFSVTLRGNLSFDWYTQTSHDHVQLVSAAEILFNRSSFALPVGQEAFVRAQTETRVEPVKVHDPVPLIVGSSVGGLLLLALITTVLYKVGFFKRQYKDMMSDAPPQGAPEAAPPDRSSPSSPVLASSLCFNLDTDRPTVFSVNSAGFGHSVVQFGNSRVVVGAPQEIRAASQTGSLYECDYSTGSCRPVPLQVPPEAVNMSLGLSLAADTAPPQLLACGPTVHRACGENMHLTGFCFQFNHFSWQARRVPSALQECPKQDQDIVLLIDGSGSIDPEDFKKMLNFVKAVIRQFPRPRTQFSLMQFSNQFWEHFTFRVFKYSSDPLHLLDSVSQLGGTTHTASAILRVMNRLFSTSAGSRQDAAKILIVITDGEKYNDPLEYHQVIPRAEAAGIIRYAIGGHPWARFGAALTVLGDVNGDKLTDVAIGAPGEQENRGAVYLFHGTSEQSISSSHSQRIEGSQLLAGLQYFGQSLSGGQDLTMDGLVDLAVGAQGYALLLRTRPVLRVQVTMHISPPEVPRAVFECQEQVAPVKDLGEASICLQIYESPKPRLADLQSSVTFDMTLDPGRLSPRAVFKETKTRNLTFARDLGLRRHCEAVKLLLPACVEDAVSPIVLRLNFSLEGKPILSYRNLQPMLAADAQRYFIASLPFEKNCGADHVCQDDLGISFDFPGLNTLLVRSNLELNMSVEVWNVGEDSYGTMATFSYPAGLSYRRVTVNQAKLQSRSLRLTCDSSADGSQGGWLTRCRLNHIIFRKGAQITFTVTFDVSPKATLGDRLLLTANVSSENNSPQTSNSTFQKELPVKYAVYTVVSRYTRRAQRSSSELGWTGEQSTKYLNFSASEEGKSSMILHRYQASLRGGSGSRLGAGGFGASVQVNNLGQRDLPVSIYFWVPVELNRQAVWTEAQLLQAQNSSTRCSSERTAPSAADFLTRLQKKPVLDCSVADCLRFRCDIPSFGVQEELHFVLKGNLSFDWVRQTLQKKVQVVSVAEIHFDTSTYSQFPEQEAFPRAQVEMVLEEYEIYDPVPLIAGSSVGGLLLLAIITAVLYKVGFFKRQYKDMMQEANGQTGSPRRRDFPDHSTHPILPCSAVLASCHGFSLDVEKPVVFQQGGAGFGQSVVQFDGSRLIVGAPLEVVTVNQTGRLYDCEVATGHCQPVRLYLLPEAVNTSLGLSLAASTEGSQLLACGPTLHRACAENMHAEGLCLLLDAHLQTKRTFPAALPECPITKMDIVFLIDGSGSINPSDFQKMKDFVRAVISQFEDTNTLFALMQYSNYMKIHFTFTQFLSSPHPQSLVDSISQLRGLTYTATGIRKVVRELFHSENGARQRAKKILLVITDGKKFQDPLEYNDVTPEADRAGIVRYAIGVGNAFLGDSARQELNVIASAPSRDHVFKVDNFAALSSIQNELKEKIFAIEGTQSRTSSSFCHEMSQEGFSSVLAMDGPVLGAVGSFSWSGGAFLYPTSKSPTFINMSRENVDMRDSYLGYSTQLALWKGVQSLVLGAPRHQHTGKVVLFTQASGQWRPKAEVAGTQIGSYFGASLCSVDVDRDGNTDLVLIGAPHYYEQMRGGQVSVCPLPQGRAKWQCVAILRGVQGHPWARFGAALTVLGDVNGDKLTDVAIGAPGEQENRGAVYLFHGTSEQGINPSHSQRIVGSQISPSLQYLGQSLSGGRDLTQDGLVDLAVGAWGNALLLRSRPVLKVAVDMRFSPPEVAKAAYQCWGKEPATLGAGEATVCLTVSKSSLDQLGDVQSSVSYDLALDPGRLVSRAVFYATKERTLTRNKTLGLGEHCEKVPLLLPECVEDMVSPIVLRLNFSLVGELSPSSQNLRPVLALGSQDVFTASLPFEKNCGQNRLCEGDLRVSLSFSGLQTLVVGNSLELNVTATLWNEGEDSYGTVITFHYPAGLSYRRVLEIQQPHQRPLRLACEAVPTENEGLRSSRCNINHPIFRGGIKTTFIVTLDVSYKASLGDRLLLRANVSSENNKPTSSKTTFQLEIPVKYAIYMVISSQEESTKYLNFSASDKNSRKGAEHHYRVNNLGQRDLAVSINFWVPVLLNGMAVWDVNTVALSQSHPCVSKREPPRHSDFLTQIPKSLVLDCSVADCLRFRCDIPSFGVQEELHFVLKGNLSFDWVRQTLQKKVQVVSVAEIHFDTSTYSQFPEQEAFPRAQVEMVLEEYEIYDPVPLIAGSSVGGLLLLAIITAVLYKLGFFKRQYKEMLNDQIGDTATSNEGNCTSEAPSWPLPQ</sequence>
<dbReference type="GO" id="GO:0033627">
    <property type="term" value="P:cell adhesion mediated by integrin"/>
    <property type="evidence" value="ECO:0007669"/>
    <property type="project" value="TreeGrafter"/>
</dbReference>
<protein>
    <submittedName>
        <fullName evidence="19">Integrin alpha-D</fullName>
    </submittedName>
</protein>
<dbReference type="Gene3D" id="2.60.40.1530">
    <property type="entry name" value="ntegrin, alpha v. Chain A, domain 4"/>
    <property type="match status" value="3"/>
</dbReference>
<dbReference type="GO" id="GO:0007160">
    <property type="term" value="P:cell-matrix adhesion"/>
    <property type="evidence" value="ECO:0007669"/>
    <property type="project" value="TreeGrafter"/>
</dbReference>
<evidence type="ECO:0000256" key="14">
    <source>
        <dbReference type="ARBA" id="ARBA00023180"/>
    </source>
</evidence>
<comment type="subcellular location">
    <subcellularLocation>
        <location evidence="1 16">Membrane</location>
        <topology evidence="1 16">Single-pass type I membrane protein</topology>
    </subcellularLocation>
</comment>